<dbReference type="HOGENOM" id="CLU_127445_0_0_1"/>
<organism evidence="2 5">
    <name type="scientific">Medicago truncatula</name>
    <name type="common">Barrel medic</name>
    <name type="synonym">Medicago tribuloides</name>
    <dbReference type="NCBI Taxonomy" id="3880"/>
    <lineage>
        <taxon>Eukaryota</taxon>
        <taxon>Viridiplantae</taxon>
        <taxon>Streptophyta</taxon>
        <taxon>Embryophyta</taxon>
        <taxon>Tracheophyta</taxon>
        <taxon>Spermatophyta</taxon>
        <taxon>Magnoliopsida</taxon>
        <taxon>eudicotyledons</taxon>
        <taxon>Gunneridae</taxon>
        <taxon>Pentapetalae</taxon>
        <taxon>rosids</taxon>
        <taxon>fabids</taxon>
        <taxon>Fabales</taxon>
        <taxon>Fabaceae</taxon>
        <taxon>Papilionoideae</taxon>
        <taxon>50 kb inversion clade</taxon>
        <taxon>NPAAA clade</taxon>
        <taxon>Hologalegina</taxon>
        <taxon>IRL clade</taxon>
        <taxon>Trifolieae</taxon>
        <taxon>Medicago</taxon>
    </lineage>
</organism>
<evidence type="ECO:0000313" key="3">
    <source>
        <dbReference type="EMBL" id="RHN68132.1"/>
    </source>
</evidence>
<proteinExistence type="predicted"/>
<feature type="domain" description="Agenet" evidence="1">
    <location>
        <begin position="8"/>
        <end position="76"/>
    </location>
</feature>
<dbReference type="Proteomes" id="UP000265566">
    <property type="component" value="Chromosome 3"/>
</dbReference>
<gene>
    <name evidence="4" type="primary">11417964</name>
    <name evidence="2" type="ordered locus">MTR_3g065560</name>
    <name evidence="3" type="ORF">MtrunA17_Chr3g0110471</name>
</gene>
<dbReference type="PaxDb" id="3880-AES70977"/>
<reference evidence="3" key="5">
    <citation type="journal article" date="2018" name="Nat. Plants">
        <title>Whole-genome landscape of Medicago truncatula symbiotic genes.</title>
        <authorList>
            <person name="Pecrix Y."/>
            <person name="Gamas P."/>
            <person name="Carrere S."/>
        </authorList>
    </citation>
    <scope>NUCLEOTIDE SEQUENCE</scope>
    <source>
        <tissue evidence="3">Leaves</tissue>
    </source>
</reference>
<dbReference type="EMBL" id="CM001219">
    <property type="protein sequence ID" value="AES70977.1"/>
    <property type="molecule type" value="Genomic_DNA"/>
</dbReference>
<dbReference type="OrthoDB" id="938602at2759"/>
<dbReference type="InterPro" id="IPR014002">
    <property type="entry name" value="Agenet_dom_plant"/>
</dbReference>
<name>G7J9E2_MEDTR</name>
<sequence length="146" mass="17171">MRPPMRIVNYRVGDLVEVCIKDEGFWGSYFEAKIVACLENGEYVVRYKNLLENDESGPLEETLLSKDLRPIPPSVQNPSAFQLNQKVDVFCNDGWWLGKITSKKVFRRNHYYIWVYFPTISIRRLCRCDQIRVHHELSGGDWITRS</sequence>
<dbReference type="CDD" id="cd20405">
    <property type="entry name" value="Tudor_Agenet_AtDUF_rpt1_3"/>
    <property type="match status" value="1"/>
</dbReference>
<dbReference type="PANTHER" id="PTHR31917">
    <property type="entry name" value="AGENET DOMAIN-CONTAINING PROTEIN-RELATED"/>
    <property type="match status" value="1"/>
</dbReference>
<dbReference type="Gramene" id="rna16434">
    <property type="protein sequence ID" value="RHN68132.1"/>
    <property type="gene ID" value="gene16434"/>
</dbReference>
<dbReference type="OMA" id="SIEDANH"/>
<dbReference type="Proteomes" id="UP000002051">
    <property type="component" value="Chromosome 3"/>
</dbReference>
<dbReference type="AlphaFoldDB" id="G7J9E2"/>
<evidence type="ECO:0000313" key="2">
    <source>
        <dbReference type="EMBL" id="AES70977.1"/>
    </source>
</evidence>
<keyword evidence="5" id="KW-1185">Reference proteome</keyword>
<reference evidence="6" key="4">
    <citation type="journal article" date="2018" name="Nat. Plants">
        <title>Whole-genome landscape of Medicago truncatula symbiotic genes.</title>
        <authorList>
            <person name="Pecrix Y."/>
            <person name="Staton S.E."/>
            <person name="Sallet E."/>
            <person name="Lelandais-Briere C."/>
            <person name="Moreau S."/>
            <person name="Carrere S."/>
            <person name="Blein T."/>
            <person name="Jardinaud M.F."/>
            <person name="Latrasse D."/>
            <person name="Zouine M."/>
            <person name="Zahm M."/>
            <person name="Kreplak J."/>
            <person name="Mayjonade B."/>
            <person name="Satge C."/>
            <person name="Perez M."/>
            <person name="Cauet S."/>
            <person name="Marande W."/>
            <person name="Chantry-Darmon C."/>
            <person name="Lopez-Roques C."/>
            <person name="Bouchez O."/>
            <person name="Berard A."/>
            <person name="Debelle F."/>
            <person name="Munos S."/>
            <person name="Bendahmane A."/>
            <person name="Berges H."/>
            <person name="Niebel A."/>
            <person name="Buitink J."/>
            <person name="Frugier F."/>
            <person name="Benhamed M."/>
            <person name="Crespi M."/>
            <person name="Gouzy J."/>
            <person name="Gamas P."/>
        </authorList>
    </citation>
    <scope>NUCLEOTIDE SEQUENCE [LARGE SCALE GENOMIC DNA]</scope>
    <source>
        <strain evidence="6">cv. Jemalong A17</strain>
    </source>
</reference>
<evidence type="ECO:0000313" key="5">
    <source>
        <dbReference type="Proteomes" id="UP000002051"/>
    </source>
</evidence>
<dbReference type="PANTHER" id="PTHR31917:SF148">
    <property type="entry name" value="DUF724 DOMAIN-CONTAINING PROTEIN 2"/>
    <property type="match status" value="1"/>
</dbReference>
<dbReference type="STRING" id="3880.G7J9E2"/>
<reference evidence="2 5" key="2">
    <citation type="journal article" date="2014" name="BMC Genomics">
        <title>An improved genome release (version Mt4.0) for the model legume Medicago truncatula.</title>
        <authorList>
            <person name="Tang H."/>
            <person name="Krishnakumar V."/>
            <person name="Bidwell S."/>
            <person name="Rosen B."/>
            <person name="Chan A."/>
            <person name="Zhou S."/>
            <person name="Gentzbittel L."/>
            <person name="Childs K.L."/>
            <person name="Yandell M."/>
            <person name="Gundlach H."/>
            <person name="Mayer K.F."/>
            <person name="Schwartz D.C."/>
            <person name="Town C.D."/>
        </authorList>
    </citation>
    <scope>GENOME REANNOTATION</scope>
    <source>
        <strain evidence="4 5">cv. Jemalong A17</strain>
    </source>
</reference>
<evidence type="ECO:0000313" key="4">
    <source>
        <dbReference type="EnsemblPlants" id="AES70977"/>
    </source>
</evidence>
<evidence type="ECO:0000259" key="1">
    <source>
        <dbReference type="SMART" id="SM00743"/>
    </source>
</evidence>
<dbReference type="KEGG" id="mtr:11417964"/>
<dbReference type="EMBL" id="PSQE01000003">
    <property type="protein sequence ID" value="RHN68132.1"/>
    <property type="molecule type" value="Genomic_DNA"/>
</dbReference>
<dbReference type="InterPro" id="IPR008395">
    <property type="entry name" value="Agenet-like_dom"/>
</dbReference>
<accession>G7J9E2</accession>
<protein>
    <submittedName>
        <fullName evidence="2">Agenet domain protein</fullName>
    </submittedName>
    <submittedName>
        <fullName evidence="3">Putative Agenet-like domain-containing protein</fullName>
    </submittedName>
</protein>
<dbReference type="SMART" id="SM00743">
    <property type="entry name" value="Agenet"/>
    <property type="match status" value="2"/>
</dbReference>
<reference evidence="4" key="3">
    <citation type="submission" date="2015-04" db="UniProtKB">
        <authorList>
            <consortium name="EnsemblPlants"/>
        </authorList>
    </citation>
    <scope>IDENTIFICATION</scope>
    <source>
        <strain evidence="4">cv. Jemalong A17</strain>
    </source>
</reference>
<reference evidence="2 5" key="1">
    <citation type="journal article" date="2011" name="Nature">
        <title>The Medicago genome provides insight into the evolution of rhizobial symbioses.</title>
        <authorList>
            <person name="Young N.D."/>
            <person name="Debelle F."/>
            <person name="Oldroyd G.E."/>
            <person name="Geurts R."/>
            <person name="Cannon S.B."/>
            <person name="Udvardi M.K."/>
            <person name="Benedito V.A."/>
            <person name="Mayer K.F."/>
            <person name="Gouzy J."/>
            <person name="Schoof H."/>
            <person name="Van de Peer Y."/>
            <person name="Proost S."/>
            <person name="Cook D.R."/>
            <person name="Meyers B.C."/>
            <person name="Spannagl M."/>
            <person name="Cheung F."/>
            <person name="De Mita S."/>
            <person name="Krishnakumar V."/>
            <person name="Gundlach H."/>
            <person name="Zhou S."/>
            <person name="Mudge J."/>
            <person name="Bharti A.K."/>
            <person name="Murray J.D."/>
            <person name="Naoumkina M.A."/>
            <person name="Rosen B."/>
            <person name="Silverstein K.A."/>
            <person name="Tang H."/>
            <person name="Rombauts S."/>
            <person name="Zhao P.X."/>
            <person name="Zhou P."/>
            <person name="Barbe V."/>
            <person name="Bardou P."/>
            <person name="Bechner M."/>
            <person name="Bellec A."/>
            <person name="Berger A."/>
            <person name="Berges H."/>
            <person name="Bidwell S."/>
            <person name="Bisseling T."/>
            <person name="Choisne N."/>
            <person name="Couloux A."/>
            <person name="Denny R."/>
            <person name="Deshpande S."/>
            <person name="Dai X."/>
            <person name="Doyle J.J."/>
            <person name="Dudez A.M."/>
            <person name="Farmer A.D."/>
            <person name="Fouteau S."/>
            <person name="Franken C."/>
            <person name="Gibelin C."/>
            <person name="Gish J."/>
            <person name="Goldstein S."/>
            <person name="Gonzalez A.J."/>
            <person name="Green P.J."/>
            <person name="Hallab A."/>
            <person name="Hartog M."/>
            <person name="Hua A."/>
            <person name="Humphray S.J."/>
            <person name="Jeong D.H."/>
            <person name="Jing Y."/>
            <person name="Jocker A."/>
            <person name="Kenton S.M."/>
            <person name="Kim D.J."/>
            <person name="Klee K."/>
            <person name="Lai H."/>
            <person name="Lang C."/>
            <person name="Lin S."/>
            <person name="Macmil S.L."/>
            <person name="Magdelenat G."/>
            <person name="Matthews L."/>
            <person name="McCorrison J."/>
            <person name="Monaghan E.L."/>
            <person name="Mun J.H."/>
            <person name="Najar F.Z."/>
            <person name="Nicholson C."/>
            <person name="Noirot C."/>
            <person name="O'Bleness M."/>
            <person name="Paule C.R."/>
            <person name="Poulain J."/>
            <person name="Prion F."/>
            <person name="Qin B."/>
            <person name="Qu C."/>
            <person name="Retzel E.F."/>
            <person name="Riddle C."/>
            <person name="Sallet E."/>
            <person name="Samain S."/>
            <person name="Samson N."/>
            <person name="Sanders I."/>
            <person name="Saurat O."/>
            <person name="Scarpelli C."/>
            <person name="Schiex T."/>
            <person name="Segurens B."/>
            <person name="Severin A.J."/>
            <person name="Sherrier D.J."/>
            <person name="Shi R."/>
            <person name="Sims S."/>
            <person name="Singer S.R."/>
            <person name="Sinharoy S."/>
            <person name="Sterck L."/>
            <person name="Viollet A."/>
            <person name="Wang B.B."/>
            <person name="Wang K."/>
            <person name="Wang M."/>
            <person name="Wang X."/>
            <person name="Warfsmann J."/>
            <person name="Weissenbach J."/>
            <person name="White D.D."/>
            <person name="White J.D."/>
            <person name="Wiley G.B."/>
            <person name="Wincker P."/>
            <person name="Xing Y."/>
            <person name="Yang L."/>
            <person name="Yao Z."/>
            <person name="Ying F."/>
            <person name="Zhai J."/>
            <person name="Zhou L."/>
            <person name="Zuber A."/>
            <person name="Denarie J."/>
            <person name="Dixon R.A."/>
            <person name="May G.D."/>
            <person name="Schwartz D.C."/>
            <person name="Rogers J."/>
            <person name="Quetier F."/>
            <person name="Town C.D."/>
            <person name="Roe B.A."/>
        </authorList>
    </citation>
    <scope>NUCLEOTIDE SEQUENCE [LARGE SCALE GENOMIC DNA]</scope>
    <source>
        <strain evidence="2">A17</strain>
        <strain evidence="4 5">cv. Jemalong A17</strain>
    </source>
</reference>
<evidence type="ECO:0000313" key="6">
    <source>
        <dbReference type="Proteomes" id="UP000265566"/>
    </source>
</evidence>
<feature type="domain" description="Agenet" evidence="1">
    <location>
        <begin position="79"/>
        <end position="139"/>
    </location>
</feature>
<dbReference type="EnsemblPlants" id="AES70977">
    <property type="protein sequence ID" value="AES70977"/>
    <property type="gene ID" value="MTR_3g065560"/>
</dbReference>
<dbReference type="Pfam" id="PF05641">
    <property type="entry name" value="Agenet"/>
    <property type="match status" value="1"/>
</dbReference>